<proteinExistence type="predicted"/>
<feature type="region of interest" description="Disordered" evidence="2">
    <location>
        <begin position="381"/>
        <end position="463"/>
    </location>
</feature>
<feature type="compositionally biased region" description="Polar residues" evidence="2">
    <location>
        <begin position="69"/>
        <end position="80"/>
    </location>
</feature>
<keyword evidence="1" id="KW-0175">Coiled coil</keyword>
<feature type="region of interest" description="Disordered" evidence="2">
    <location>
        <begin position="58"/>
        <end position="89"/>
    </location>
</feature>
<dbReference type="AlphaFoldDB" id="A0AAW1PVP7"/>
<protein>
    <submittedName>
        <fullName evidence="3">Uncharacterized protein</fullName>
    </submittedName>
</protein>
<feature type="compositionally biased region" description="Polar residues" evidence="2">
    <location>
        <begin position="215"/>
        <end position="230"/>
    </location>
</feature>
<feature type="compositionally biased region" description="Polar residues" evidence="2">
    <location>
        <begin position="384"/>
        <end position="394"/>
    </location>
</feature>
<feature type="compositionally biased region" description="Low complexity" evidence="2">
    <location>
        <begin position="186"/>
        <end position="204"/>
    </location>
</feature>
<organism evidence="3 4">
    <name type="scientific">Symbiochloris irregularis</name>
    <dbReference type="NCBI Taxonomy" id="706552"/>
    <lineage>
        <taxon>Eukaryota</taxon>
        <taxon>Viridiplantae</taxon>
        <taxon>Chlorophyta</taxon>
        <taxon>core chlorophytes</taxon>
        <taxon>Trebouxiophyceae</taxon>
        <taxon>Trebouxiales</taxon>
        <taxon>Trebouxiaceae</taxon>
        <taxon>Symbiochloris</taxon>
    </lineage>
</organism>
<feature type="coiled-coil region" evidence="1">
    <location>
        <begin position="478"/>
        <end position="505"/>
    </location>
</feature>
<feature type="region of interest" description="Disordered" evidence="2">
    <location>
        <begin position="136"/>
        <end position="164"/>
    </location>
</feature>
<evidence type="ECO:0000313" key="4">
    <source>
        <dbReference type="Proteomes" id="UP001465755"/>
    </source>
</evidence>
<keyword evidence="4" id="KW-1185">Reference proteome</keyword>
<feature type="region of interest" description="Disordered" evidence="2">
    <location>
        <begin position="181"/>
        <end position="293"/>
    </location>
</feature>
<evidence type="ECO:0000313" key="3">
    <source>
        <dbReference type="EMBL" id="KAK9814023.1"/>
    </source>
</evidence>
<name>A0AAW1PVP7_9CHLO</name>
<feature type="compositionally biased region" description="Basic and acidic residues" evidence="2">
    <location>
        <begin position="58"/>
        <end position="68"/>
    </location>
</feature>
<accession>A0AAW1PVP7</accession>
<evidence type="ECO:0000256" key="2">
    <source>
        <dbReference type="SAM" id="MobiDB-lite"/>
    </source>
</evidence>
<feature type="region of interest" description="Disordered" evidence="2">
    <location>
        <begin position="576"/>
        <end position="615"/>
    </location>
</feature>
<gene>
    <name evidence="3" type="ORF">WJX73_009516</name>
</gene>
<feature type="compositionally biased region" description="Low complexity" evidence="2">
    <location>
        <begin position="241"/>
        <end position="251"/>
    </location>
</feature>
<comment type="caution">
    <text evidence="3">The sequence shown here is derived from an EMBL/GenBank/DDBJ whole genome shotgun (WGS) entry which is preliminary data.</text>
</comment>
<feature type="region of interest" description="Disordered" evidence="2">
    <location>
        <begin position="1"/>
        <end position="38"/>
    </location>
</feature>
<reference evidence="3 4" key="1">
    <citation type="journal article" date="2024" name="Nat. Commun.">
        <title>Phylogenomics reveals the evolutionary origins of lichenization in chlorophyte algae.</title>
        <authorList>
            <person name="Puginier C."/>
            <person name="Libourel C."/>
            <person name="Otte J."/>
            <person name="Skaloud P."/>
            <person name="Haon M."/>
            <person name="Grisel S."/>
            <person name="Petersen M."/>
            <person name="Berrin J.G."/>
            <person name="Delaux P.M."/>
            <person name="Dal Grande F."/>
            <person name="Keller J."/>
        </authorList>
    </citation>
    <scope>NUCLEOTIDE SEQUENCE [LARGE SCALE GENOMIC DNA]</scope>
    <source>
        <strain evidence="3 4">SAG 2036</strain>
    </source>
</reference>
<dbReference type="EMBL" id="JALJOQ010000002">
    <property type="protein sequence ID" value="KAK9814023.1"/>
    <property type="molecule type" value="Genomic_DNA"/>
</dbReference>
<evidence type="ECO:0000256" key="1">
    <source>
        <dbReference type="SAM" id="Coils"/>
    </source>
</evidence>
<sequence length="954" mass="102850">MPTEFSGSWAAPNDGMVSPKSLSASEDGGQAPSEPTSEEFARYLATYGVSSDLAVKETDFHHSAEARQRQSGQAESSASLASPPHKNLSVVAEEPAWEVLTAAEEALEADLGERVSQSGASSLYLPQVQALQRQSLEGQARGVASHPAAAQDTKVAAPLSPQGPNKAALRYAALLRLQRARSGEVANSEAAGTASGTGSTKSASQSRANVAGYGRQQSPSATRQPSQNLGAVQAVDRRAASPRPARSSRVDPQQHSWHERPESQQANQRKHGRIEGASAGPSSALFAEPSSQPAAVGQRDYVLNRLNSSQLMAAAEVDTGRARAGTDLPLNRLQLPRGSSVPYDWSDVSGQQSQHAQMPPPGYALGPNGYPVLQQELDSLADYPSQSPQPNSVSRPGHLDAPGYASVPTVQLGPNGYPRVQAAKSKTSRAAAGNAAEIDSSEGPQEFIPLAHGLGGEGSYGQRPGERLYRQDAKLKSRRAEKAAALRAEEEAAKLQELHEDAMLALRMKQEMRRLVHETQQADWQEQQALPRQLSPSVYGARANARVELLRARTPSPMGRNPRTHPSLGYEECTFRPATNPRRSLPSPAWGDSGSARQLHASGLRTASPSRATSPLPVAASAKSFTAGSTTSIGQRLRPKTPTLGSILTDNAAALGLRVEPEGPQLGQQLDFDEFLTRQRDFEAVRNAKVAEQQAAQKEIPERAACMSPGSRRILAQRPSLSHFMPMHVTLPRESKALRDISPFPFRPQILSKSAALPRRGDTARSNGDAMRHTLALERAKEDLYTVEAENCTFNPRLETSLYTSTRARTDLLTTTAASQELRAQREQLRFAQLEDMQARELQACTFSPRTLASSPAWVQRMAASHAANVAARAGTPKPAKPERFYSTMQHSSRVASAPALADGDILEDEDIRMVGLPPKYSEEVFQSLSFHEQASGPHGHVQREHLEQAFLVS</sequence>
<dbReference type="Proteomes" id="UP001465755">
    <property type="component" value="Unassembled WGS sequence"/>
</dbReference>